<keyword evidence="3" id="KW-0560">Oxidoreductase</keyword>
<dbReference type="RefSeq" id="WP_075692807.1">
    <property type="nucleotide sequence ID" value="NZ_CP009248.1"/>
</dbReference>
<sequence>MSDIPLLDLNDGHDIPQLGLGTWRMDDEVARVAVRTAISLGYRHIDTAALYGNEAGVGRGIADAIAAGEVDRTELFLTTKVWNDDQGAARTRAAAAASLDRLGLDYVDLLLVHWPVPAAGRYVETYETILALREEGLTRSAGVANFYPEVLDDLPEAPAVNQVELHPGWPQDALVAEHARRGIVTESWAPLGRGADFGDPRVAGLAAELGRTPAQVVLRWHLQRGLVAIPKSANPDRMAENLGALDFTLDEAAMAALAGLAGPDRRIGGDPRTFGE</sequence>
<feature type="binding site" evidence="5">
    <location>
        <position position="113"/>
    </location>
    <ligand>
        <name>substrate</name>
    </ligand>
</feature>
<evidence type="ECO:0000259" key="7">
    <source>
        <dbReference type="Pfam" id="PF00248"/>
    </source>
</evidence>
<dbReference type="AlphaFoldDB" id="A0A1L7CZS0"/>
<dbReference type="PANTHER" id="PTHR43827">
    <property type="entry name" value="2,5-DIKETO-D-GLUCONIC ACID REDUCTASE"/>
    <property type="match status" value="1"/>
</dbReference>
<feature type="domain" description="NADP-dependent oxidoreductase" evidence="7">
    <location>
        <begin position="18"/>
        <end position="258"/>
    </location>
</feature>
<dbReference type="SUPFAM" id="SSF51430">
    <property type="entry name" value="NAD(P)-linked oxidoreductase"/>
    <property type="match status" value="1"/>
</dbReference>
<dbReference type="OrthoDB" id="9804790at2"/>
<evidence type="ECO:0000256" key="3">
    <source>
        <dbReference type="ARBA" id="ARBA00023002"/>
    </source>
</evidence>
<dbReference type="InterPro" id="IPR036812">
    <property type="entry name" value="NAD(P)_OxRdtase_dom_sf"/>
</dbReference>
<dbReference type="Proteomes" id="UP000185469">
    <property type="component" value="Chromosome"/>
</dbReference>
<evidence type="ECO:0000313" key="8">
    <source>
        <dbReference type="EMBL" id="APT91241.1"/>
    </source>
</evidence>
<evidence type="ECO:0000313" key="9">
    <source>
        <dbReference type="Proteomes" id="UP000185469"/>
    </source>
</evidence>
<dbReference type="InterPro" id="IPR023210">
    <property type="entry name" value="NADP_OxRdtase_dom"/>
</dbReference>
<dbReference type="STRING" id="1437874.CSPHI_09745"/>
<dbReference type="Gene3D" id="3.20.20.100">
    <property type="entry name" value="NADP-dependent oxidoreductase domain"/>
    <property type="match status" value="1"/>
</dbReference>
<keyword evidence="2" id="KW-0521">NADP</keyword>
<dbReference type="InterPro" id="IPR018170">
    <property type="entry name" value="Aldo/ket_reductase_CS"/>
</dbReference>
<dbReference type="GO" id="GO:0016616">
    <property type="term" value="F:oxidoreductase activity, acting on the CH-OH group of donors, NAD or NADP as acceptor"/>
    <property type="evidence" value="ECO:0007669"/>
    <property type="project" value="UniProtKB-ARBA"/>
</dbReference>
<dbReference type="KEGG" id="csph:CSPHI_09745"/>
<organism evidence="8 9">
    <name type="scientific">Corynebacterium sphenisci DSM 44792</name>
    <dbReference type="NCBI Taxonomy" id="1437874"/>
    <lineage>
        <taxon>Bacteria</taxon>
        <taxon>Bacillati</taxon>
        <taxon>Actinomycetota</taxon>
        <taxon>Actinomycetes</taxon>
        <taxon>Mycobacteriales</taxon>
        <taxon>Corynebacteriaceae</taxon>
        <taxon>Corynebacterium</taxon>
    </lineage>
</organism>
<reference evidence="8 9" key="1">
    <citation type="submission" date="2014-08" db="EMBL/GenBank/DDBJ databases">
        <title>Complete genome sequence of Corynebacterium sphenisci CECT 5990(T) (=DSM 44792(T)), isolated from healthy wild penguins.</title>
        <authorList>
            <person name="Ruckert C."/>
            <person name="Albersmeier A."/>
            <person name="Winkler A."/>
            <person name="Kalinowski J."/>
        </authorList>
    </citation>
    <scope>NUCLEOTIDE SEQUENCE [LARGE SCALE GENOMIC DNA]</scope>
    <source>
        <strain evidence="8 9">DSM 44792</strain>
    </source>
</reference>
<dbReference type="PROSITE" id="PS00798">
    <property type="entry name" value="ALDOKETO_REDUCTASE_1"/>
    <property type="match status" value="1"/>
</dbReference>
<dbReference type="PANTHER" id="PTHR43827:SF3">
    <property type="entry name" value="NADP-DEPENDENT OXIDOREDUCTASE DOMAIN-CONTAINING PROTEIN"/>
    <property type="match status" value="1"/>
</dbReference>
<evidence type="ECO:0000256" key="4">
    <source>
        <dbReference type="PIRSR" id="PIRSR000097-1"/>
    </source>
</evidence>
<accession>A0A1L7CZS0</accession>
<dbReference type="Pfam" id="PF00248">
    <property type="entry name" value="Aldo_ket_red"/>
    <property type="match status" value="1"/>
</dbReference>
<evidence type="ECO:0000256" key="1">
    <source>
        <dbReference type="ARBA" id="ARBA00007905"/>
    </source>
</evidence>
<dbReference type="PROSITE" id="PS00063">
    <property type="entry name" value="ALDOKETO_REDUCTASE_3"/>
    <property type="match status" value="1"/>
</dbReference>
<evidence type="ECO:0000256" key="6">
    <source>
        <dbReference type="PIRSR" id="PIRSR000097-3"/>
    </source>
</evidence>
<evidence type="ECO:0000256" key="2">
    <source>
        <dbReference type="ARBA" id="ARBA00022857"/>
    </source>
</evidence>
<dbReference type="FunFam" id="3.20.20.100:FF:000002">
    <property type="entry name" value="2,5-diketo-D-gluconic acid reductase A"/>
    <property type="match status" value="1"/>
</dbReference>
<proteinExistence type="inferred from homology"/>
<name>A0A1L7CZS0_9CORY</name>
<comment type="similarity">
    <text evidence="1">Belongs to the aldo/keto reductase family.</text>
</comment>
<dbReference type="EMBL" id="CP009248">
    <property type="protein sequence ID" value="APT91241.1"/>
    <property type="molecule type" value="Genomic_DNA"/>
</dbReference>
<keyword evidence="9" id="KW-1185">Reference proteome</keyword>
<dbReference type="PRINTS" id="PR00069">
    <property type="entry name" value="ALDKETRDTASE"/>
</dbReference>
<feature type="site" description="Lowers pKa of active site Tyr" evidence="6">
    <location>
        <position position="80"/>
    </location>
</feature>
<dbReference type="InterPro" id="IPR020471">
    <property type="entry name" value="AKR"/>
</dbReference>
<dbReference type="PIRSF" id="PIRSF000097">
    <property type="entry name" value="AKR"/>
    <property type="match status" value="1"/>
</dbReference>
<evidence type="ECO:0000256" key="5">
    <source>
        <dbReference type="PIRSR" id="PIRSR000097-2"/>
    </source>
</evidence>
<gene>
    <name evidence="8" type="ORF">CSPHI_09745</name>
</gene>
<feature type="active site" description="Proton donor" evidence="4">
    <location>
        <position position="51"/>
    </location>
</feature>
<protein>
    <recommendedName>
        <fullName evidence="7">NADP-dependent oxidoreductase domain-containing protein</fullName>
    </recommendedName>
</protein>